<dbReference type="PANTHER" id="PTHR11889">
    <property type="entry name" value="HEDGEHOG"/>
    <property type="match status" value="1"/>
</dbReference>
<dbReference type="PANTHER" id="PTHR11889:SF31">
    <property type="entry name" value="PROTEIN HEDGEHOG"/>
    <property type="match status" value="1"/>
</dbReference>
<dbReference type="RefSeq" id="XP_005829207.1">
    <property type="nucleotide sequence ID" value="XM_005829150.1"/>
</dbReference>
<feature type="domain" description="Hint" evidence="1">
    <location>
        <begin position="232"/>
        <end position="345"/>
    </location>
</feature>
<dbReference type="EMBL" id="JH993018">
    <property type="protein sequence ID" value="EKX42227.1"/>
    <property type="molecule type" value="Genomic_DNA"/>
</dbReference>
<protein>
    <recommendedName>
        <fullName evidence="1">Hint domain-containing protein</fullName>
    </recommendedName>
</protein>
<evidence type="ECO:0000259" key="1">
    <source>
        <dbReference type="SMART" id="SM00306"/>
    </source>
</evidence>
<dbReference type="InterPro" id="IPR050387">
    <property type="entry name" value="Hedgehog_Signaling"/>
</dbReference>
<dbReference type="SUPFAM" id="SSF51294">
    <property type="entry name" value="Hedgehog/intein (Hint) domain"/>
    <property type="match status" value="1"/>
</dbReference>
<sequence>MRTSAIAFSLLSGFSIFLVAIVLHNGNFYAQHSVLDSEVFSQGDVQYFYLPADVVKKAETGMKRRNFEYSKVIQQSLESSGKGAARNCAISSLVEQANAIFPQWDGCGYMHASTTFSTPSSGGVVTGPSDDTLCGPDDVEIWPCNEKFGRKFENDNPGNLAHCYQMIKGLTETCDFYDKCGPRMYASEGATSVCSSPTGDYYKEPEVQRMCGICRMARTELLNAQEVDDNGGGCLADDAVAVRRSEEHGGLREEQVAIKDLNVGDLVRAPDASGKVAWRPVYYVMAHKEAMPLVELQWRGGSLTISNNHFVPVHREGPGGYEGIESHKTARASDISVGDSIFVLEAGGRYQPVPVTGVRTSRGRARYVLVEGGRVEVGARGGEVGAAATVYSTALGELETLPFLFLHSLLPGSLQVPAIARSLELALESPLLMAIERALVQLVGDVVSSWRRSL</sequence>
<accession>L1J1P2</accession>
<reference evidence="2 4" key="1">
    <citation type="journal article" date="2012" name="Nature">
        <title>Algal genomes reveal evolutionary mosaicism and the fate of nucleomorphs.</title>
        <authorList>
            <consortium name="DOE Joint Genome Institute"/>
            <person name="Curtis B.A."/>
            <person name="Tanifuji G."/>
            <person name="Burki F."/>
            <person name="Gruber A."/>
            <person name="Irimia M."/>
            <person name="Maruyama S."/>
            <person name="Arias M.C."/>
            <person name="Ball S.G."/>
            <person name="Gile G.H."/>
            <person name="Hirakawa Y."/>
            <person name="Hopkins J.F."/>
            <person name="Kuo A."/>
            <person name="Rensing S.A."/>
            <person name="Schmutz J."/>
            <person name="Symeonidi A."/>
            <person name="Elias M."/>
            <person name="Eveleigh R.J."/>
            <person name="Herman E.K."/>
            <person name="Klute M.J."/>
            <person name="Nakayama T."/>
            <person name="Obornik M."/>
            <person name="Reyes-Prieto A."/>
            <person name="Armbrust E.V."/>
            <person name="Aves S.J."/>
            <person name="Beiko R.G."/>
            <person name="Coutinho P."/>
            <person name="Dacks J.B."/>
            <person name="Durnford D.G."/>
            <person name="Fast N.M."/>
            <person name="Green B.R."/>
            <person name="Grisdale C.J."/>
            <person name="Hempel F."/>
            <person name="Henrissat B."/>
            <person name="Hoppner M.P."/>
            <person name="Ishida K."/>
            <person name="Kim E."/>
            <person name="Koreny L."/>
            <person name="Kroth P.G."/>
            <person name="Liu Y."/>
            <person name="Malik S.B."/>
            <person name="Maier U.G."/>
            <person name="McRose D."/>
            <person name="Mock T."/>
            <person name="Neilson J.A."/>
            <person name="Onodera N.T."/>
            <person name="Poole A.M."/>
            <person name="Pritham E.J."/>
            <person name="Richards T.A."/>
            <person name="Rocap G."/>
            <person name="Roy S.W."/>
            <person name="Sarai C."/>
            <person name="Schaack S."/>
            <person name="Shirato S."/>
            <person name="Slamovits C.H."/>
            <person name="Spencer D.F."/>
            <person name="Suzuki S."/>
            <person name="Worden A.Z."/>
            <person name="Zauner S."/>
            <person name="Barry K."/>
            <person name="Bell C."/>
            <person name="Bharti A.K."/>
            <person name="Crow J.A."/>
            <person name="Grimwood J."/>
            <person name="Kramer R."/>
            <person name="Lindquist E."/>
            <person name="Lucas S."/>
            <person name="Salamov A."/>
            <person name="McFadden G.I."/>
            <person name="Lane C.E."/>
            <person name="Keeling P.J."/>
            <person name="Gray M.W."/>
            <person name="Grigoriev I.V."/>
            <person name="Archibald J.M."/>
        </authorList>
    </citation>
    <scope>NUCLEOTIDE SEQUENCE</scope>
    <source>
        <strain evidence="2 4">CCMP2712</strain>
    </source>
</reference>
<gene>
    <name evidence="2" type="ORF">GUITHDRAFT_141427</name>
</gene>
<keyword evidence="4" id="KW-1185">Reference proteome</keyword>
<dbReference type="GeneID" id="17298843"/>
<dbReference type="AlphaFoldDB" id="L1J1P2"/>
<reference evidence="4" key="2">
    <citation type="submission" date="2012-11" db="EMBL/GenBank/DDBJ databases">
        <authorList>
            <person name="Kuo A."/>
            <person name="Curtis B.A."/>
            <person name="Tanifuji G."/>
            <person name="Burki F."/>
            <person name="Gruber A."/>
            <person name="Irimia M."/>
            <person name="Maruyama S."/>
            <person name="Arias M.C."/>
            <person name="Ball S.G."/>
            <person name="Gile G.H."/>
            <person name="Hirakawa Y."/>
            <person name="Hopkins J.F."/>
            <person name="Rensing S.A."/>
            <person name="Schmutz J."/>
            <person name="Symeonidi A."/>
            <person name="Elias M."/>
            <person name="Eveleigh R.J."/>
            <person name="Herman E.K."/>
            <person name="Klute M.J."/>
            <person name="Nakayama T."/>
            <person name="Obornik M."/>
            <person name="Reyes-Prieto A."/>
            <person name="Armbrust E.V."/>
            <person name="Aves S.J."/>
            <person name="Beiko R.G."/>
            <person name="Coutinho P."/>
            <person name="Dacks J.B."/>
            <person name="Durnford D.G."/>
            <person name="Fast N.M."/>
            <person name="Green B.R."/>
            <person name="Grisdale C."/>
            <person name="Hempe F."/>
            <person name="Henrissat B."/>
            <person name="Hoppner M.P."/>
            <person name="Ishida K.-I."/>
            <person name="Kim E."/>
            <person name="Koreny L."/>
            <person name="Kroth P.G."/>
            <person name="Liu Y."/>
            <person name="Malik S.-B."/>
            <person name="Maier U.G."/>
            <person name="McRose D."/>
            <person name="Mock T."/>
            <person name="Neilson J.A."/>
            <person name="Onodera N.T."/>
            <person name="Poole A.M."/>
            <person name="Pritham E.J."/>
            <person name="Richards T.A."/>
            <person name="Rocap G."/>
            <person name="Roy S.W."/>
            <person name="Sarai C."/>
            <person name="Schaack S."/>
            <person name="Shirato S."/>
            <person name="Slamovits C.H."/>
            <person name="Spencer D.F."/>
            <person name="Suzuki S."/>
            <person name="Worden A.Z."/>
            <person name="Zauner S."/>
            <person name="Barry K."/>
            <person name="Bell C."/>
            <person name="Bharti A.K."/>
            <person name="Crow J.A."/>
            <person name="Grimwood J."/>
            <person name="Kramer R."/>
            <person name="Lindquist E."/>
            <person name="Lucas S."/>
            <person name="Salamov A."/>
            <person name="McFadden G.I."/>
            <person name="Lane C.E."/>
            <person name="Keeling P.J."/>
            <person name="Gray M.W."/>
            <person name="Grigoriev I.V."/>
            <person name="Archibald J.M."/>
        </authorList>
    </citation>
    <scope>NUCLEOTIDE SEQUENCE</scope>
    <source>
        <strain evidence="4">CCMP2712</strain>
    </source>
</reference>
<dbReference type="InterPro" id="IPR036844">
    <property type="entry name" value="Hint_dom_sf"/>
</dbReference>
<dbReference type="EnsemblProtists" id="EKX42227">
    <property type="protein sequence ID" value="EKX42227"/>
    <property type="gene ID" value="GUITHDRAFT_141427"/>
</dbReference>
<dbReference type="Gene3D" id="2.170.16.10">
    <property type="entry name" value="Hedgehog/Intein (Hint) domain"/>
    <property type="match status" value="1"/>
</dbReference>
<evidence type="ECO:0000313" key="3">
    <source>
        <dbReference type="EnsemblProtists" id="EKX42227"/>
    </source>
</evidence>
<dbReference type="PaxDb" id="55529-EKX42227"/>
<dbReference type="SMART" id="SM00306">
    <property type="entry name" value="HintN"/>
    <property type="match status" value="1"/>
</dbReference>
<dbReference type="GO" id="GO:0016540">
    <property type="term" value="P:protein autoprocessing"/>
    <property type="evidence" value="ECO:0007669"/>
    <property type="project" value="InterPro"/>
</dbReference>
<evidence type="ECO:0000313" key="2">
    <source>
        <dbReference type="EMBL" id="EKX42227.1"/>
    </source>
</evidence>
<dbReference type="Proteomes" id="UP000011087">
    <property type="component" value="Unassembled WGS sequence"/>
</dbReference>
<name>L1J1P2_GUITC</name>
<dbReference type="KEGG" id="gtt:GUITHDRAFT_141427"/>
<dbReference type="InterPro" id="IPR003587">
    <property type="entry name" value="Hint_dom_N"/>
</dbReference>
<organism evidence="2">
    <name type="scientific">Guillardia theta (strain CCMP2712)</name>
    <name type="common">Cryptophyte</name>
    <dbReference type="NCBI Taxonomy" id="905079"/>
    <lineage>
        <taxon>Eukaryota</taxon>
        <taxon>Cryptophyceae</taxon>
        <taxon>Pyrenomonadales</taxon>
        <taxon>Geminigeraceae</taxon>
        <taxon>Guillardia</taxon>
    </lineage>
</organism>
<dbReference type="HOGENOM" id="CLU_603338_0_0_1"/>
<reference evidence="3" key="3">
    <citation type="submission" date="2016-03" db="UniProtKB">
        <authorList>
            <consortium name="EnsemblProtists"/>
        </authorList>
    </citation>
    <scope>IDENTIFICATION</scope>
</reference>
<proteinExistence type="predicted"/>
<dbReference type="Pfam" id="PF01079">
    <property type="entry name" value="Hint"/>
    <property type="match status" value="1"/>
</dbReference>
<evidence type="ECO:0000313" key="4">
    <source>
        <dbReference type="Proteomes" id="UP000011087"/>
    </source>
</evidence>
<dbReference type="InterPro" id="IPR001767">
    <property type="entry name" value="Hedgehog_Hint"/>
</dbReference>